<dbReference type="Proteomes" id="UP001501257">
    <property type="component" value="Unassembled WGS sequence"/>
</dbReference>
<evidence type="ECO:0000313" key="2">
    <source>
        <dbReference type="EMBL" id="GAA5227078.1"/>
    </source>
</evidence>
<dbReference type="InterPro" id="IPR034660">
    <property type="entry name" value="DinB/YfiT-like"/>
</dbReference>
<evidence type="ECO:0000313" key="3">
    <source>
        <dbReference type="Proteomes" id="UP001501257"/>
    </source>
</evidence>
<dbReference type="InterPro" id="IPR007061">
    <property type="entry name" value="MST-like"/>
</dbReference>
<feature type="region of interest" description="Disordered" evidence="1">
    <location>
        <begin position="1"/>
        <end position="20"/>
    </location>
</feature>
<dbReference type="Pfam" id="PF04978">
    <property type="entry name" value="MST"/>
    <property type="match status" value="1"/>
</dbReference>
<comment type="caution">
    <text evidence="2">The sequence shown here is derived from an EMBL/GenBank/DDBJ whole genome shotgun (WGS) entry which is preliminary data.</text>
</comment>
<dbReference type="SUPFAM" id="SSF109854">
    <property type="entry name" value="DinB/YfiT-like putative metalloenzymes"/>
    <property type="match status" value="1"/>
</dbReference>
<organism evidence="2 3">
    <name type="scientific">Paeniglutamicibacter antarcticus</name>
    <dbReference type="NCBI Taxonomy" id="494023"/>
    <lineage>
        <taxon>Bacteria</taxon>
        <taxon>Bacillati</taxon>
        <taxon>Actinomycetota</taxon>
        <taxon>Actinomycetes</taxon>
        <taxon>Micrococcales</taxon>
        <taxon>Micrococcaceae</taxon>
        <taxon>Paeniglutamicibacter</taxon>
    </lineage>
</organism>
<accession>A0ABP9TMI4</accession>
<gene>
    <name evidence="2" type="ORF">GCM10025778_16110</name>
</gene>
<evidence type="ECO:0000256" key="1">
    <source>
        <dbReference type="SAM" id="MobiDB-lite"/>
    </source>
</evidence>
<dbReference type="EMBL" id="BAABLK010000027">
    <property type="protein sequence ID" value="GAA5227078.1"/>
    <property type="molecule type" value="Genomic_DNA"/>
</dbReference>
<name>A0ABP9TMI4_9MICC</name>
<sequence>MDMAPEMFAEGTDPRLDPPPCGSEFETLMGFLDYQRQTLEAKCSGLDADALASRSVPPSELSLLGLVRHLSDVERFWVRCSLMGQDDAPLYWLDDGCDTDFDFPELDASGVQASFTAWKDEVVFSDAALGSEPLGRSVLVPLHGEVSVRWILVHLIEEYSRHNGHADLLRESIDGLVGE</sequence>
<protein>
    <submittedName>
        <fullName evidence="2">DinB family protein</fullName>
    </submittedName>
</protein>
<proteinExistence type="predicted"/>
<reference evidence="3" key="1">
    <citation type="journal article" date="2019" name="Int. J. Syst. Evol. Microbiol.">
        <title>The Global Catalogue of Microorganisms (GCM) 10K type strain sequencing project: providing services to taxonomists for standard genome sequencing and annotation.</title>
        <authorList>
            <consortium name="The Broad Institute Genomics Platform"/>
            <consortium name="The Broad Institute Genome Sequencing Center for Infectious Disease"/>
            <person name="Wu L."/>
            <person name="Ma J."/>
        </authorList>
    </citation>
    <scope>NUCLEOTIDE SEQUENCE [LARGE SCALE GENOMIC DNA]</scope>
    <source>
        <strain evidence="3">JCM 18952</strain>
    </source>
</reference>
<keyword evidence="3" id="KW-1185">Reference proteome</keyword>
<dbReference type="Gene3D" id="1.20.120.450">
    <property type="entry name" value="dinb family like domain"/>
    <property type="match status" value="1"/>
</dbReference>